<sequence>MSNLWLRVSSILVAGALMVSGCSASDSPDKPKELTPTEVIEKSVEAMSEKGYTYEMKLKQNTQTKVFGQQQTVNMNMDTNVDVTTHPVAMHTKGTVNANGSPIPVEIYVADNAMYNHTPQGWTTVAVDTSSLDSSDDPASGLKQLDKWIEQLGGNVLPKGVSVKKVGGSYLMEVDYAALKSDPSFDKMLKDQIAAGIQSGGGFITIDPNQIKIENYKQQIWIDAKTFKQTKQVVDTKISASDLAVDQHLEMILKGEFNGKITVPAEVKNSAKSM</sequence>
<feature type="signal peptide" evidence="1">
    <location>
        <begin position="1"/>
        <end position="24"/>
    </location>
</feature>
<organism evidence="2 3">
    <name type="scientific">Thermoactinomyces daqus</name>
    <dbReference type="NCBI Taxonomy" id="1329516"/>
    <lineage>
        <taxon>Bacteria</taxon>
        <taxon>Bacillati</taxon>
        <taxon>Bacillota</taxon>
        <taxon>Bacilli</taxon>
        <taxon>Bacillales</taxon>
        <taxon>Thermoactinomycetaceae</taxon>
        <taxon>Thermoactinomyces</taxon>
    </lineage>
</organism>
<feature type="chain" id="PRO_5030946780" description="LppX_LprAFG lipoprotein" evidence="1">
    <location>
        <begin position="25"/>
        <end position="274"/>
    </location>
</feature>
<comment type="caution">
    <text evidence="2">The sequence shown here is derived from an EMBL/GenBank/DDBJ whole genome shotgun (WGS) entry which is preliminary data.</text>
</comment>
<accession>A0A7W1XA92</accession>
<dbReference type="Proteomes" id="UP000530514">
    <property type="component" value="Unassembled WGS sequence"/>
</dbReference>
<evidence type="ECO:0000313" key="3">
    <source>
        <dbReference type="Proteomes" id="UP000530514"/>
    </source>
</evidence>
<protein>
    <recommendedName>
        <fullName evidence="4">LppX_LprAFG lipoprotein</fullName>
    </recommendedName>
</protein>
<proteinExistence type="predicted"/>
<gene>
    <name evidence="2" type="ORF">H1164_08735</name>
</gene>
<name>A0A7W1XA92_9BACL</name>
<dbReference type="InterPro" id="IPR046720">
    <property type="entry name" value="DUF6612"/>
</dbReference>
<dbReference type="OrthoDB" id="1957331at2"/>
<reference evidence="2 3" key="1">
    <citation type="submission" date="2020-07" db="EMBL/GenBank/DDBJ databases">
        <authorList>
            <person name="Feng H."/>
        </authorList>
    </citation>
    <scope>NUCLEOTIDE SEQUENCE [LARGE SCALE GENOMIC DNA]</scope>
    <source>
        <strain evidence="3">s-11</strain>
    </source>
</reference>
<dbReference type="AlphaFoldDB" id="A0A7W1XA92"/>
<keyword evidence="3" id="KW-1185">Reference proteome</keyword>
<dbReference type="Gene3D" id="2.50.20.20">
    <property type="match status" value="1"/>
</dbReference>
<evidence type="ECO:0000313" key="2">
    <source>
        <dbReference type="EMBL" id="MBA4542987.1"/>
    </source>
</evidence>
<dbReference type="RefSeq" id="WP_033099797.1">
    <property type="nucleotide sequence ID" value="NZ_JACEIP010000011.1"/>
</dbReference>
<evidence type="ECO:0008006" key="4">
    <source>
        <dbReference type="Google" id="ProtNLM"/>
    </source>
</evidence>
<dbReference type="Pfam" id="PF20316">
    <property type="entry name" value="DUF6612"/>
    <property type="match status" value="1"/>
</dbReference>
<dbReference type="PROSITE" id="PS51257">
    <property type="entry name" value="PROKAR_LIPOPROTEIN"/>
    <property type="match status" value="1"/>
</dbReference>
<keyword evidence="1" id="KW-0732">Signal</keyword>
<evidence type="ECO:0000256" key="1">
    <source>
        <dbReference type="SAM" id="SignalP"/>
    </source>
</evidence>
<dbReference type="EMBL" id="JACEIP010000011">
    <property type="protein sequence ID" value="MBA4542987.1"/>
    <property type="molecule type" value="Genomic_DNA"/>
</dbReference>